<gene>
    <name evidence="13" type="ORF">AGERDE_LOCUS1101</name>
</gene>
<dbReference type="GO" id="GO:0001405">
    <property type="term" value="C:PAM complex, Tim23 associated import motor"/>
    <property type="evidence" value="ECO:0007669"/>
    <property type="project" value="UniProtKB-UniRule"/>
</dbReference>
<evidence type="ECO:0000256" key="2">
    <source>
        <dbReference type="ARBA" id="ARBA00006837"/>
    </source>
</evidence>
<organism evidence="13 14">
    <name type="scientific">Ambispora gerdemannii</name>
    <dbReference type="NCBI Taxonomy" id="144530"/>
    <lineage>
        <taxon>Eukaryota</taxon>
        <taxon>Fungi</taxon>
        <taxon>Fungi incertae sedis</taxon>
        <taxon>Mucoromycota</taxon>
        <taxon>Glomeromycotina</taxon>
        <taxon>Glomeromycetes</taxon>
        <taxon>Archaeosporales</taxon>
        <taxon>Ambisporaceae</taxon>
        <taxon>Ambispora</taxon>
    </lineage>
</organism>
<sequence>MATRLSVNIITNYVPFRHYSQFHQIMRKIPHVHNSHKYFIIPSVFGTNSLAKKNLFPANQQSQAYFTTPTHDSEKSSPTPLQTQPTNYSPKAWLLPGSGRRQIRVTKDGKLSWDDYFWLRVRRRNTERALTIPSTLLGLGMSTTYVFTRELDPTPILGQDPTVIYGLSVLLCFFSGLLIGPVIGSGVWKLFHRHEVKMMEERDREFYAHIKKNRADPSLHSIRNPAPDYYGEKIKSVAEYRKWLRKQREFLRKGTFHIGEEE</sequence>
<evidence type="ECO:0000256" key="5">
    <source>
        <dbReference type="ARBA" id="ARBA00022792"/>
    </source>
</evidence>
<evidence type="ECO:0000256" key="10">
    <source>
        <dbReference type="ARBA" id="ARBA00023128"/>
    </source>
</evidence>
<proteinExistence type="inferred from homology"/>
<keyword evidence="6 12" id="KW-0653">Protein transport</keyword>
<evidence type="ECO:0000313" key="14">
    <source>
        <dbReference type="Proteomes" id="UP000789831"/>
    </source>
</evidence>
<dbReference type="GO" id="GO:0030150">
    <property type="term" value="P:protein import into mitochondrial matrix"/>
    <property type="evidence" value="ECO:0007669"/>
    <property type="project" value="UniProtKB-UniRule"/>
</dbReference>
<keyword evidence="10 12" id="KW-0496">Mitochondrion</keyword>
<keyword evidence="4 12" id="KW-0812">Transmembrane</keyword>
<comment type="subunit">
    <text evidence="12">Component of the PAM complex.</text>
</comment>
<evidence type="ECO:0000256" key="7">
    <source>
        <dbReference type="ARBA" id="ARBA00022946"/>
    </source>
</evidence>
<name>A0A9N8V9C2_9GLOM</name>
<keyword evidence="11 12" id="KW-0472">Membrane</keyword>
<dbReference type="Pfam" id="PF08566">
    <property type="entry name" value="Pam17"/>
    <property type="match status" value="1"/>
</dbReference>
<keyword evidence="9 12" id="KW-0811">Translocation</keyword>
<protein>
    <recommendedName>
        <fullName evidence="12">Presequence translocated-associated motor subunit PAM17</fullName>
    </recommendedName>
</protein>
<keyword evidence="8 12" id="KW-1133">Transmembrane helix</keyword>
<keyword evidence="14" id="KW-1185">Reference proteome</keyword>
<dbReference type="EMBL" id="CAJVPL010000071">
    <property type="protein sequence ID" value="CAG8441506.1"/>
    <property type="molecule type" value="Genomic_DNA"/>
</dbReference>
<dbReference type="PANTHER" id="PTHR28021:SF1">
    <property type="entry name" value="PRESEQUENCE TRANSLOCATED-ASSOCIATED MOTOR SUBUNIT PAM17, MITOCHONDRIAL"/>
    <property type="match status" value="1"/>
</dbReference>
<dbReference type="PANTHER" id="PTHR28021">
    <property type="entry name" value="PRESEQUENCE TRANSLOCATED-ASSOCIATED MOTOR SUBUNIT PAM17, MITOCHONDRIAL"/>
    <property type="match status" value="1"/>
</dbReference>
<evidence type="ECO:0000256" key="6">
    <source>
        <dbReference type="ARBA" id="ARBA00022927"/>
    </source>
</evidence>
<feature type="transmembrane region" description="Helical" evidence="12">
    <location>
        <begin position="129"/>
        <end position="147"/>
    </location>
</feature>
<comment type="similarity">
    <text evidence="2 12">Belongs to the PAM17 family.</text>
</comment>
<evidence type="ECO:0000256" key="12">
    <source>
        <dbReference type="RuleBase" id="RU367146"/>
    </source>
</evidence>
<comment type="function">
    <text evidence="12">Component of the PAM complex, a complex required for the translocation of transit peptide-containing proteins from the inner membrane into the mitochondrial matrix in an ATP-dependent manner.</text>
</comment>
<dbReference type="AlphaFoldDB" id="A0A9N8V9C2"/>
<evidence type="ECO:0000256" key="11">
    <source>
        <dbReference type="ARBA" id="ARBA00023136"/>
    </source>
</evidence>
<keyword evidence="5 12" id="KW-0999">Mitochondrion inner membrane</keyword>
<evidence type="ECO:0000313" key="13">
    <source>
        <dbReference type="EMBL" id="CAG8441506.1"/>
    </source>
</evidence>
<reference evidence="13" key="1">
    <citation type="submission" date="2021-06" db="EMBL/GenBank/DDBJ databases">
        <authorList>
            <person name="Kallberg Y."/>
            <person name="Tangrot J."/>
            <person name="Rosling A."/>
        </authorList>
    </citation>
    <scope>NUCLEOTIDE SEQUENCE</scope>
    <source>
        <strain evidence="13">MT106</strain>
    </source>
</reference>
<keyword evidence="7" id="KW-0809">Transit peptide</keyword>
<comment type="subcellular location">
    <subcellularLocation>
        <location evidence="1 12">Mitochondrion inner membrane</location>
        <topology evidence="1 12">Multi-pass membrane protein</topology>
    </subcellularLocation>
</comment>
<evidence type="ECO:0000256" key="1">
    <source>
        <dbReference type="ARBA" id="ARBA00004448"/>
    </source>
</evidence>
<evidence type="ECO:0000256" key="3">
    <source>
        <dbReference type="ARBA" id="ARBA00022448"/>
    </source>
</evidence>
<evidence type="ECO:0000256" key="4">
    <source>
        <dbReference type="ARBA" id="ARBA00022692"/>
    </source>
</evidence>
<comment type="caution">
    <text evidence="13">The sequence shown here is derived from an EMBL/GenBank/DDBJ whole genome shotgun (WGS) entry which is preliminary data.</text>
</comment>
<dbReference type="InterPro" id="IPR013875">
    <property type="entry name" value="Pam17"/>
</dbReference>
<feature type="transmembrane region" description="Helical" evidence="12">
    <location>
        <begin position="167"/>
        <end position="191"/>
    </location>
</feature>
<evidence type="ECO:0000256" key="8">
    <source>
        <dbReference type="ARBA" id="ARBA00022989"/>
    </source>
</evidence>
<dbReference type="Proteomes" id="UP000789831">
    <property type="component" value="Unassembled WGS sequence"/>
</dbReference>
<keyword evidence="3 12" id="KW-0813">Transport</keyword>
<evidence type="ECO:0000256" key="9">
    <source>
        <dbReference type="ARBA" id="ARBA00023010"/>
    </source>
</evidence>
<accession>A0A9N8V9C2</accession>
<dbReference type="OrthoDB" id="5970083at2759"/>